<protein>
    <submittedName>
        <fullName evidence="2">Uncharacterized protein</fullName>
    </submittedName>
</protein>
<proteinExistence type="predicted"/>
<evidence type="ECO:0000256" key="1">
    <source>
        <dbReference type="SAM" id="Coils"/>
    </source>
</evidence>
<dbReference type="RefSeq" id="XP_033518150.1">
    <property type="nucleotide sequence ID" value="XM_033672106.1"/>
</dbReference>
<name>A0A6A5ZWT4_9PLEO</name>
<evidence type="ECO:0000313" key="2">
    <source>
        <dbReference type="EMBL" id="KAF2123756.1"/>
    </source>
</evidence>
<sequence length="180" mass="20633">MTTGHLTAASRPERKTTVPQIQNLIQRFNSSTTEEVTEEGALIKELKIEIEKLQTEKKSVQEEAITLVAEVEQLKKVNGQEGVVKFVLDYKQLNKQFKKQPKESTGAFSFSVNIEGLTERLMRKLQDAVENACFEIQLKRLEGREEDIGKLETLAQQHEERLVDSLYYPQSEPVTTRHQC</sequence>
<dbReference type="Proteomes" id="UP000799771">
    <property type="component" value="Unassembled WGS sequence"/>
</dbReference>
<keyword evidence="1" id="KW-0175">Coiled coil</keyword>
<organism evidence="2 3">
    <name type="scientific">Dothidotthia symphoricarpi CBS 119687</name>
    <dbReference type="NCBI Taxonomy" id="1392245"/>
    <lineage>
        <taxon>Eukaryota</taxon>
        <taxon>Fungi</taxon>
        <taxon>Dikarya</taxon>
        <taxon>Ascomycota</taxon>
        <taxon>Pezizomycotina</taxon>
        <taxon>Dothideomycetes</taxon>
        <taxon>Pleosporomycetidae</taxon>
        <taxon>Pleosporales</taxon>
        <taxon>Dothidotthiaceae</taxon>
        <taxon>Dothidotthia</taxon>
    </lineage>
</organism>
<accession>A0A6A5ZWT4</accession>
<evidence type="ECO:0000313" key="3">
    <source>
        <dbReference type="Proteomes" id="UP000799771"/>
    </source>
</evidence>
<gene>
    <name evidence="2" type="ORF">P153DRAFT_412446</name>
</gene>
<reference evidence="2" key="1">
    <citation type="journal article" date="2020" name="Stud. Mycol.">
        <title>101 Dothideomycetes genomes: a test case for predicting lifestyles and emergence of pathogens.</title>
        <authorList>
            <person name="Haridas S."/>
            <person name="Albert R."/>
            <person name="Binder M."/>
            <person name="Bloem J."/>
            <person name="Labutti K."/>
            <person name="Salamov A."/>
            <person name="Andreopoulos B."/>
            <person name="Baker S."/>
            <person name="Barry K."/>
            <person name="Bills G."/>
            <person name="Bluhm B."/>
            <person name="Cannon C."/>
            <person name="Castanera R."/>
            <person name="Culley D."/>
            <person name="Daum C."/>
            <person name="Ezra D."/>
            <person name="Gonzalez J."/>
            <person name="Henrissat B."/>
            <person name="Kuo A."/>
            <person name="Liang C."/>
            <person name="Lipzen A."/>
            <person name="Lutzoni F."/>
            <person name="Magnuson J."/>
            <person name="Mondo S."/>
            <person name="Nolan M."/>
            <person name="Ohm R."/>
            <person name="Pangilinan J."/>
            <person name="Park H.-J."/>
            <person name="Ramirez L."/>
            <person name="Alfaro M."/>
            <person name="Sun H."/>
            <person name="Tritt A."/>
            <person name="Yoshinaga Y."/>
            <person name="Zwiers L.-H."/>
            <person name="Turgeon B."/>
            <person name="Goodwin S."/>
            <person name="Spatafora J."/>
            <person name="Crous P."/>
            <person name="Grigoriev I."/>
        </authorList>
    </citation>
    <scope>NUCLEOTIDE SEQUENCE</scope>
    <source>
        <strain evidence="2">CBS 119687</strain>
    </source>
</reference>
<feature type="coiled-coil region" evidence="1">
    <location>
        <begin position="36"/>
        <end position="77"/>
    </location>
</feature>
<keyword evidence="3" id="KW-1185">Reference proteome</keyword>
<dbReference type="GeneID" id="54412538"/>
<dbReference type="EMBL" id="ML977522">
    <property type="protein sequence ID" value="KAF2123756.1"/>
    <property type="molecule type" value="Genomic_DNA"/>
</dbReference>
<dbReference type="AlphaFoldDB" id="A0A6A5ZWT4"/>